<organism evidence="3">
    <name type="scientific">Odontella aurita</name>
    <dbReference type="NCBI Taxonomy" id="265563"/>
    <lineage>
        <taxon>Eukaryota</taxon>
        <taxon>Sar</taxon>
        <taxon>Stramenopiles</taxon>
        <taxon>Ochrophyta</taxon>
        <taxon>Bacillariophyta</taxon>
        <taxon>Mediophyceae</taxon>
        <taxon>Biddulphiophycidae</taxon>
        <taxon>Eupodiscales</taxon>
        <taxon>Odontellaceae</taxon>
        <taxon>Odontella</taxon>
    </lineage>
</organism>
<protein>
    <recommendedName>
        <fullName evidence="2">OTU domain-containing protein</fullName>
    </recommendedName>
</protein>
<feature type="domain" description="OTU" evidence="2">
    <location>
        <begin position="76"/>
        <end position="283"/>
    </location>
</feature>
<reference evidence="3" key="1">
    <citation type="submission" date="2021-01" db="EMBL/GenBank/DDBJ databases">
        <authorList>
            <person name="Corre E."/>
            <person name="Pelletier E."/>
            <person name="Niang G."/>
            <person name="Scheremetjew M."/>
            <person name="Finn R."/>
            <person name="Kale V."/>
            <person name="Holt S."/>
            <person name="Cochrane G."/>
            <person name="Meng A."/>
            <person name="Brown T."/>
            <person name="Cohen L."/>
        </authorList>
    </citation>
    <scope>NUCLEOTIDE SEQUENCE</scope>
    <source>
        <strain evidence="3">Isolate 1302-5</strain>
    </source>
</reference>
<dbReference type="InterPro" id="IPR003323">
    <property type="entry name" value="OTU_dom"/>
</dbReference>
<feature type="signal peptide" evidence="1">
    <location>
        <begin position="1"/>
        <end position="23"/>
    </location>
</feature>
<sequence>MRSLALNFFVACAALAGPRPAEPLSAASNSPTPTLFRHFAFAPNGVCVRPSTFYAKIHDDGNSSSPATTTTQCKEFAMRNVPGEGDCMFLAVALATATSMGLGGNDALLRAIAAETRDVVARVLTGSGNLYIEGKRLVPALDLLLSAARGEGVAPDEYLERLRAGGLQGGLQGGGPELTVLSNVLRRPISIYELDEQDSRGAPSTITNADGGGCDGLADEPVAMRCRIREVGVFGDIFRDPCLAIPDSAVLSGLQPGAYSWHLHILVVDAGAGEKHACALLPQFCGEG</sequence>
<dbReference type="Gene3D" id="3.90.70.80">
    <property type="match status" value="1"/>
</dbReference>
<evidence type="ECO:0000313" key="3">
    <source>
        <dbReference type="EMBL" id="CAE2233422.1"/>
    </source>
</evidence>
<name>A0A7S4ILX5_9STRA</name>
<feature type="chain" id="PRO_5030800829" description="OTU domain-containing protein" evidence="1">
    <location>
        <begin position="24"/>
        <end position="288"/>
    </location>
</feature>
<evidence type="ECO:0000259" key="2">
    <source>
        <dbReference type="PROSITE" id="PS50802"/>
    </source>
</evidence>
<keyword evidence="1" id="KW-0732">Signal</keyword>
<dbReference type="PROSITE" id="PS50802">
    <property type="entry name" value="OTU"/>
    <property type="match status" value="1"/>
</dbReference>
<dbReference type="CDD" id="cd22744">
    <property type="entry name" value="OTU"/>
    <property type="match status" value="1"/>
</dbReference>
<dbReference type="AlphaFoldDB" id="A0A7S4ILX5"/>
<gene>
    <name evidence="3" type="ORF">OAUR00152_LOCUS12867</name>
</gene>
<proteinExistence type="predicted"/>
<dbReference type="EMBL" id="HBKQ01018938">
    <property type="protein sequence ID" value="CAE2233422.1"/>
    <property type="molecule type" value="Transcribed_RNA"/>
</dbReference>
<evidence type="ECO:0000256" key="1">
    <source>
        <dbReference type="SAM" id="SignalP"/>
    </source>
</evidence>
<accession>A0A7S4ILX5</accession>